<dbReference type="AlphaFoldDB" id="A0A1G9V7J2"/>
<evidence type="ECO:0000256" key="1">
    <source>
        <dbReference type="ARBA" id="ARBA00001165"/>
    </source>
</evidence>
<organism evidence="8 9">
    <name type="scientific">Lachnospira pectinoschiza</name>
    <dbReference type="NCBI Taxonomy" id="28052"/>
    <lineage>
        <taxon>Bacteria</taxon>
        <taxon>Bacillati</taxon>
        <taxon>Bacillota</taxon>
        <taxon>Clostridia</taxon>
        <taxon>Lachnospirales</taxon>
        <taxon>Lachnospiraceae</taxon>
        <taxon>Lachnospira</taxon>
    </lineage>
</organism>
<dbReference type="Gene3D" id="3.20.20.140">
    <property type="entry name" value="Metal-dependent hydrolases"/>
    <property type="match status" value="1"/>
</dbReference>
<dbReference type="PANTHER" id="PTHR30068:SF4">
    <property type="entry name" value="URONATE ISOMERASE"/>
    <property type="match status" value="1"/>
</dbReference>
<evidence type="ECO:0000256" key="4">
    <source>
        <dbReference type="ARBA" id="ARBA00012546"/>
    </source>
</evidence>
<dbReference type="GO" id="GO:0019698">
    <property type="term" value="P:D-galacturonate catabolic process"/>
    <property type="evidence" value="ECO:0007669"/>
    <property type="project" value="TreeGrafter"/>
</dbReference>
<dbReference type="Gene3D" id="1.10.2020.10">
    <property type="entry name" value="uronate isomerase, domain 2, chain A"/>
    <property type="match status" value="1"/>
</dbReference>
<dbReference type="OrthoDB" id="9766564at2"/>
<dbReference type="RefSeq" id="WP_074521086.1">
    <property type="nucleotide sequence ID" value="NZ_FNHZ01000002.1"/>
</dbReference>
<accession>A0A1G9V7J2</accession>
<dbReference type="InterPro" id="IPR032466">
    <property type="entry name" value="Metal_Hydrolase"/>
</dbReference>
<dbReference type="InterPro" id="IPR003766">
    <property type="entry name" value="Uronate_isomerase"/>
</dbReference>
<evidence type="ECO:0000313" key="8">
    <source>
        <dbReference type="EMBL" id="SDM68131.1"/>
    </source>
</evidence>
<comment type="pathway">
    <text evidence="2 7">Carbohydrate metabolism; pentose and glucuronate interconversion.</text>
</comment>
<keyword evidence="6 7" id="KW-0413">Isomerase</keyword>
<evidence type="ECO:0000256" key="6">
    <source>
        <dbReference type="ARBA" id="ARBA00023235"/>
    </source>
</evidence>
<comment type="catalytic activity">
    <reaction evidence="1 7">
        <text>D-glucuronate = D-fructuronate</text>
        <dbReference type="Rhea" id="RHEA:13049"/>
        <dbReference type="ChEBI" id="CHEBI:58720"/>
        <dbReference type="ChEBI" id="CHEBI:59863"/>
        <dbReference type="EC" id="5.3.1.12"/>
    </reaction>
</comment>
<evidence type="ECO:0000256" key="7">
    <source>
        <dbReference type="HAMAP-Rule" id="MF_00675"/>
    </source>
</evidence>
<dbReference type="Proteomes" id="UP000187651">
    <property type="component" value="Unassembled WGS sequence"/>
</dbReference>
<sequence length="472" mass="54371">MKQFMDKDFLLSTPTAQHLFHDFADKMPIVDYHCHINPREIAEDRKFENITQVWLGGDHYKWRQMRTNGVDEKYITGDASDREKFQKWAETLELAIGNPLYHWSHLELQRYFGYTGVLNGDTAEEVWNICNAKLQESSMTVRGLIRQSNVKLICTTDDPIDTLEWHKVIAEDPTCSDIKVLPAWRPDKAMNIEKPEYLDYMASLSERSGIKVNSFKTLVEALKDRMAFFDSMGCCVSDHALEYVMYKPYTDAEIEEIFAKRFAGNELTDLERDKFKTAFMVTLAKEYNRLGWVMQLHYGTIRDNNKLRYSQLGPDTGYDCINSYDCSAEMAAFLNALSATEELPKTIIYSLNPNMNAIIGTVIGCFQDSTAAGKIQQGSAWWFNDHKVGMTNQMTSLANLSLLGNFIGMLTDSRSFLSYTRHEYFRRIMCELIGGWVENGEYPADDKSLKKIVEGISYNNAVRYFGFDRFIK</sequence>
<evidence type="ECO:0000256" key="3">
    <source>
        <dbReference type="ARBA" id="ARBA00008397"/>
    </source>
</evidence>
<dbReference type="HAMAP" id="MF_00675">
    <property type="entry name" value="UxaC"/>
    <property type="match status" value="1"/>
</dbReference>
<reference evidence="9" key="1">
    <citation type="submission" date="2016-10" db="EMBL/GenBank/DDBJ databases">
        <authorList>
            <person name="Varghese N."/>
            <person name="Submissions S."/>
        </authorList>
    </citation>
    <scope>NUCLEOTIDE SEQUENCE [LARGE SCALE GENOMIC DNA]</scope>
    <source>
        <strain evidence="9">M83</strain>
    </source>
</reference>
<dbReference type="UniPathway" id="UPA00246"/>
<name>A0A1G9V7J2_9FIRM</name>
<proteinExistence type="inferred from homology"/>
<dbReference type="EC" id="5.3.1.12" evidence="4 7"/>
<dbReference type="SUPFAM" id="SSF51556">
    <property type="entry name" value="Metallo-dependent hydrolases"/>
    <property type="match status" value="1"/>
</dbReference>
<dbReference type="GO" id="GO:0042840">
    <property type="term" value="P:D-glucuronate catabolic process"/>
    <property type="evidence" value="ECO:0007669"/>
    <property type="project" value="TreeGrafter"/>
</dbReference>
<dbReference type="PANTHER" id="PTHR30068">
    <property type="entry name" value="URONATE ISOMERASE"/>
    <property type="match status" value="1"/>
</dbReference>
<evidence type="ECO:0000256" key="5">
    <source>
        <dbReference type="ARBA" id="ARBA00020555"/>
    </source>
</evidence>
<protein>
    <recommendedName>
        <fullName evidence="5 7">Uronate isomerase</fullName>
        <ecNumber evidence="4 7">5.3.1.12</ecNumber>
    </recommendedName>
    <alternativeName>
        <fullName evidence="7">Glucuronate isomerase</fullName>
    </alternativeName>
    <alternativeName>
        <fullName evidence="7">Uronic isomerase</fullName>
    </alternativeName>
</protein>
<evidence type="ECO:0000313" key="9">
    <source>
        <dbReference type="Proteomes" id="UP000187651"/>
    </source>
</evidence>
<gene>
    <name evidence="7" type="primary">uxaC</name>
    <name evidence="8" type="ORF">SAMN05216544_0845</name>
</gene>
<dbReference type="GO" id="GO:0008880">
    <property type="term" value="F:glucuronate isomerase activity"/>
    <property type="evidence" value="ECO:0007669"/>
    <property type="project" value="UniProtKB-UniRule"/>
</dbReference>
<dbReference type="EMBL" id="FNHZ01000002">
    <property type="protein sequence ID" value="SDM68131.1"/>
    <property type="molecule type" value="Genomic_DNA"/>
</dbReference>
<dbReference type="NCBIfam" id="NF002794">
    <property type="entry name" value="PRK02925.1"/>
    <property type="match status" value="1"/>
</dbReference>
<evidence type="ECO:0000256" key="2">
    <source>
        <dbReference type="ARBA" id="ARBA00004892"/>
    </source>
</evidence>
<comment type="catalytic activity">
    <reaction evidence="7">
        <text>aldehydo-D-galacturonate = keto-D-tagaturonate</text>
        <dbReference type="Rhea" id="RHEA:27702"/>
        <dbReference type="ChEBI" id="CHEBI:12952"/>
        <dbReference type="ChEBI" id="CHEBI:17886"/>
    </reaction>
</comment>
<keyword evidence="9" id="KW-1185">Reference proteome</keyword>
<dbReference type="Pfam" id="PF02614">
    <property type="entry name" value="UxaC"/>
    <property type="match status" value="1"/>
</dbReference>
<comment type="similarity">
    <text evidence="3 7">Belongs to the metallo-dependent hydrolases superfamily. Uronate isomerase family.</text>
</comment>